<sequence length="370" mass="42192">MFCQFSNFNQSIREMSNVGKTELPILRVNIELLSRTSLLCCNAIAVSANSNRTLFTLRTPKLHFRAQGRFSGVRIEGYLNTRRWAMSSTAFPAASGSEKQAEQADRIFSGKNDDYGGVIVEMTSEPMDPSLFVTILRASICQWRQQGKRGVWIKLPIELANLVEPLVKEGFYYHHAEPKYLMLVHWLPVTVNTIPGNATHRVGVGAFVMNQKNEVLVVQEKSGQFQGSGFWKFPTGVVDEGEDICDAAVREVKEETGIDTTFVEILAFRQSHKSFFEKSDLFFVCMMQPSSFDIHIQEQEIEAAQWMPYEEYASQPFIQQHEMLKYIVNACEAKIQDKYHGFSAVKTETGHSKKISYLYLNMDHNCDYTQ</sequence>
<dbReference type="PANTHER" id="PTHR13994">
    <property type="entry name" value="NUDIX HYDROLASE RELATED"/>
    <property type="match status" value="1"/>
</dbReference>
<dbReference type="Gene3D" id="3.40.630.30">
    <property type="match status" value="1"/>
</dbReference>
<reference evidence="5" key="1">
    <citation type="submission" date="2022-07" db="EMBL/GenBank/DDBJ databases">
        <authorList>
            <person name="Macas J."/>
            <person name="Novak P."/>
            <person name="Neumann P."/>
        </authorList>
    </citation>
    <scope>NUCLEOTIDE SEQUENCE</scope>
</reference>
<dbReference type="Gene3D" id="3.90.79.10">
    <property type="entry name" value="Nucleoside Triphosphate Pyrophosphohydrolase"/>
    <property type="match status" value="1"/>
</dbReference>
<name>A0AAV0GCT7_9ASTE</name>
<dbReference type="GO" id="GO:0046872">
    <property type="term" value="F:metal ion binding"/>
    <property type="evidence" value="ECO:0007669"/>
    <property type="project" value="UniProtKB-KW"/>
</dbReference>
<feature type="domain" description="Nudix hydrolase" evidence="4">
    <location>
        <begin position="199"/>
        <end position="331"/>
    </location>
</feature>
<dbReference type="GO" id="GO:0035529">
    <property type="term" value="F:NADH pyrophosphatase activity"/>
    <property type="evidence" value="ECO:0007669"/>
    <property type="project" value="TreeGrafter"/>
</dbReference>
<dbReference type="Proteomes" id="UP001152523">
    <property type="component" value="Unassembled WGS sequence"/>
</dbReference>
<dbReference type="Pfam" id="PF18290">
    <property type="entry name" value="Nudix_hydro"/>
    <property type="match status" value="1"/>
</dbReference>
<comment type="caution">
    <text evidence="5">The sequence shown here is derived from an EMBL/GenBank/DDBJ whole genome shotgun (WGS) entry which is preliminary data.</text>
</comment>
<dbReference type="SUPFAM" id="SSF55811">
    <property type="entry name" value="Nudix"/>
    <property type="match status" value="1"/>
</dbReference>
<evidence type="ECO:0000259" key="4">
    <source>
        <dbReference type="PROSITE" id="PS51462"/>
    </source>
</evidence>
<dbReference type="GO" id="GO:0047631">
    <property type="term" value="F:ADP-ribose diphosphatase activity"/>
    <property type="evidence" value="ECO:0007669"/>
    <property type="project" value="TreeGrafter"/>
</dbReference>
<dbReference type="InterPro" id="IPR003293">
    <property type="entry name" value="Nudix_hydrolase6-like"/>
</dbReference>
<keyword evidence="2" id="KW-0479">Metal-binding</keyword>
<accession>A0AAV0GCT7</accession>
<evidence type="ECO:0000256" key="2">
    <source>
        <dbReference type="ARBA" id="ARBA00022723"/>
    </source>
</evidence>
<dbReference type="FunFam" id="3.40.630.30:FF:000016">
    <property type="entry name" value="nudix hydrolase 2"/>
    <property type="match status" value="1"/>
</dbReference>
<proteinExistence type="inferred from homology"/>
<dbReference type="GO" id="GO:0051287">
    <property type="term" value="F:NAD binding"/>
    <property type="evidence" value="ECO:0007669"/>
    <property type="project" value="TreeGrafter"/>
</dbReference>
<dbReference type="InterPro" id="IPR040618">
    <property type="entry name" value="Pre-Nudix"/>
</dbReference>
<dbReference type="FunFam" id="3.90.79.10:FF:000015">
    <property type="entry name" value="Nudix hydrolase 8"/>
    <property type="match status" value="1"/>
</dbReference>
<protein>
    <recommendedName>
        <fullName evidence="4">Nudix hydrolase domain-containing protein</fullName>
    </recommendedName>
</protein>
<dbReference type="PRINTS" id="PR01356">
    <property type="entry name" value="GFGPROTEIN"/>
</dbReference>
<evidence type="ECO:0000313" key="5">
    <source>
        <dbReference type="EMBL" id="CAH9145621.1"/>
    </source>
</evidence>
<dbReference type="CDD" id="cd04670">
    <property type="entry name" value="NUDIX_ASFGF2_Nudt6"/>
    <property type="match status" value="1"/>
</dbReference>
<dbReference type="InterPro" id="IPR020084">
    <property type="entry name" value="NUDIX_hydrolase_CS"/>
</dbReference>
<dbReference type="InterPro" id="IPR000086">
    <property type="entry name" value="NUDIX_hydrolase_dom"/>
</dbReference>
<organism evidence="5 6">
    <name type="scientific">Cuscuta epithymum</name>
    <dbReference type="NCBI Taxonomy" id="186058"/>
    <lineage>
        <taxon>Eukaryota</taxon>
        <taxon>Viridiplantae</taxon>
        <taxon>Streptophyta</taxon>
        <taxon>Embryophyta</taxon>
        <taxon>Tracheophyta</taxon>
        <taxon>Spermatophyta</taxon>
        <taxon>Magnoliopsida</taxon>
        <taxon>eudicotyledons</taxon>
        <taxon>Gunneridae</taxon>
        <taxon>Pentapetalae</taxon>
        <taxon>asterids</taxon>
        <taxon>lamiids</taxon>
        <taxon>Solanales</taxon>
        <taxon>Convolvulaceae</taxon>
        <taxon>Cuscuteae</taxon>
        <taxon>Cuscuta</taxon>
        <taxon>Cuscuta subgen. Cuscuta</taxon>
    </lineage>
</organism>
<dbReference type="Pfam" id="PF00293">
    <property type="entry name" value="NUDIX"/>
    <property type="match status" value="1"/>
</dbReference>
<dbReference type="AlphaFoldDB" id="A0AAV0GCT7"/>
<evidence type="ECO:0000256" key="1">
    <source>
        <dbReference type="ARBA" id="ARBA00005582"/>
    </source>
</evidence>
<comment type="similarity">
    <text evidence="1">Belongs to the Nudix hydrolase family.</text>
</comment>
<dbReference type="EMBL" id="CAMAPF010001082">
    <property type="protein sequence ID" value="CAH9145621.1"/>
    <property type="molecule type" value="Genomic_DNA"/>
</dbReference>
<dbReference type="PROSITE" id="PS00893">
    <property type="entry name" value="NUDIX_BOX"/>
    <property type="match status" value="1"/>
</dbReference>
<evidence type="ECO:0000313" key="6">
    <source>
        <dbReference type="Proteomes" id="UP001152523"/>
    </source>
</evidence>
<keyword evidence="6" id="KW-1185">Reference proteome</keyword>
<keyword evidence="3" id="KW-0378">Hydrolase</keyword>
<evidence type="ECO:0000256" key="3">
    <source>
        <dbReference type="ARBA" id="ARBA00022801"/>
    </source>
</evidence>
<gene>
    <name evidence="5" type="ORF">CEPIT_LOCUS42353</name>
</gene>
<dbReference type="PROSITE" id="PS51462">
    <property type="entry name" value="NUDIX"/>
    <property type="match status" value="1"/>
</dbReference>
<dbReference type="PANTHER" id="PTHR13994:SF29">
    <property type="entry name" value="NUDIX HYDROLASE 2"/>
    <property type="match status" value="1"/>
</dbReference>
<dbReference type="InterPro" id="IPR015797">
    <property type="entry name" value="NUDIX_hydrolase-like_dom_sf"/>
</dbReference>